<evidence type="ECO:0000313" key="8">
    <source>
        <dbReference type="Proteomes" id="UP000237947"/>
    </source>
</evidence>
<dbReference type="KEGG" id="fsa:C5Q98_00105"/>
<reference evidence="8" key="1">
    <citation type="submission" date="2018-02" db="EMBL/GenBank/DDBJ databases">
        <authorList>
            <person name="Holder M.E."/>
            <person name="Ajami N.J."/>
            <person name="Petrosino J.F."/>
        </authorList>
    </citation>
    <scope>NUCLEOTIDE SEQUENCE [LARGE SCALE GENOMIC DNA]</scope>
    <source>
        <strain evidence="8">CCUG 47711</strain>
    </source>
</reference>
<evidence type="ECO:0008006" key="9">
    <source>
        <dbReference type="Google" id="ProtNLM"/>
    </source>
</evidence>
<dbReference type="GO" id="GO:0016020">
    <property type="term" value="C:membrane"/>
    <property type="evidence" value="ECO:0007669"/>
    <property type="project" value="UniProtKB-SubCell"/>
</dbReference>
<organism evidence="7 8">
    <name type="scientific">Fastidiosipila sanguinis</name>
    <dbReference type="NCBI Taxonomy" id="236753"/>
    <lineage>
        <taxon>Bacteria</taxon>
        <taxon>Bacillati</taxon>
        <taxon>Bacillota</taxon>
        <taxon>Clostridia</taxon>
        <taxon>Eubacteriales</taxon>
        <taxon>Oscillospiraceae</taxon>
        <taxon>Fastidiosipila</taxon>
    </lineage>
</organism>
<dbReference type="SUPFAM" id="SSF53756">
    <property type="entry name" value="UDP-Glycosyltransferase/glycogen phosphorylase"/>
    <property type="match status" value="1"/>
</dbReference>
<gene>
    <name evidence="7" type="ORF">C5Q98_00105</name>
</gene>
<feature type="domain" description="Diacylglycerol glucosyltransferase N-terminal" evidence="6">
    <location>
        <begin position="20"/>
        <end position="185"/>
    </location>
</feature>
<proteinExistence type="inferred from homology"/>
<dbReference type="InterPro" id="IPR009695">
    <property type="entry name" value="Diacylglyc_glucosyltr_N"/>
</dbReference>
<evidence type="ECO:0000259" key="5">
    <source>
        <dbReference type="Pfam" id="PF04101"/>
    </source>
</evidence>
<keyword evidence="8" id="KW-1185">Reference proteome</keyword>
<dbReference type="GO" id="GO:0009247">
    <property type="term" value="P:glycolipid biosynthetic process"/>
    <property type="evidence" value="ECO:0007669"/>
    <property type="project" value="InterPro"/>
</dbReference>
<comment type="similarity">
    <text evidence="2">Belongs to the glycosyltransferase 28 family.</text>
</comment>
<dbReference type="InterPro" id="IPR007235">
    <property type="entry name" value="Glyco_trans_28_C"/>
</dbReference>
<feature type="domain" description="Glycosyl transferase family 28 C-terminal" evidence="5">
    <location>
        <begin position="212"/>
        <end position="353"/>
    </location>
</feature>
<evidence type="ECO:0000256" key="2">
    <source>
        <dbReference type="ARBA" id="ARBA00006962"/>
    </source>
</evidence>
<evidence type="ECO:0000313" key="7">
    <source>
        <dbReference type="EMBL" id="AVM41727.1"/>
    </source>
</evidence>
<evidence type="ECO:0000256" key="4">
    <source>
        <dbReference type="ARBA" id="ARBA00022679"/>
    </source>
</evidence>
<sequence length="375" mass="41821">MENRAKKKILILSSGTGSGHNRAAEAIIEAWEAKGMECKMYDILSFFSEKARETIINMYNGAVNSLAEGWGILYRTAEITDKISFFAPTYWFNSTYAKKLYEHIKKEKYDAVVCTHMFSMETVTKLKREGYLKIPTFAVITDYAMYPFVAKTDVDYYFVSCPEVKAAFLEHDFSEDRIIVSGIPVSAKFSADLSKEEARKQLNLPVEDDVYLIMMGGTGFGNANELTDSILKKSPKAYIVVFTGNNSKLKKEFEEEYSGSENVIALGFTDKVHLYMRAGDVLLTKPGGLSSTEACVANIPLVHTRAIPGLETDNLEYFIKKGMSATADSAEGFAELAYKLINDKVAATTMRKAQTENTNADSAKDIAEFILEKVQ</sequence>
<evidence type="ECO:0000256" key="3">
    <source>
        <dbReference type="ARBA" id="ARBA00022676"/>
    </source>
</evidence>
<protein>
    <recommendedName>
        <fullName evidence="9">Galactosyldiacylglycerol synthase</fullName>
    </recommendedName>
</protein>
<dbReference type="Gene3D" id="3.40.50.2000">
    <property type="entry name" value="Glycogen Phosphorylase B"/>
    <property type="match status" value="1"/>
</dbReference>
<dbReference type="Pfam" id="PF04101">
    <property type="entry name" value="Glyco_tran_28_C"/>
    <property type="match status" value="1"/>
</dbReference>
<dbReference type="AlphaFoldDB" id="A0A2S0KL32"/>
<dbReference type="PANTHER" id="PTHR43025">
    <property type="entry name" value="MONOGALACTOSYLDIACYLGLYCEROL SYNTHASE"/>
    <property type="match status" value="1"/>
</dbReference>
<keyword evidence="3" id="KW-0328">Glycosyltransferase</keyword>
<dbReference type="GO" id="GO:0016758">
    <property type="term" value="F:hexosyltransferase activity"/>
    <property type="evidence" value="ECO:0007669"/>
    <property type="project" value="InterPro"/>
</dbReference>
<dbReference type="InterPro" id="IPR050519">
    <property type="entry name" value="Glycosyltransf_28_UgtP"/>
</dbReference>
<comment type="subcellular location">
    <subcellularLocation>
        <location evidence="1">Membrane</location>
    </subcellularLocation>
</comment>
<dbReference type="PANTHER" id="PTHR43025:SF3">
    <property type="entry name" value="MONOGALACTOSYLDIACYLGLYCEROL SYNTHASE 1, CHLOROPLASTIC"/>
    <property type="match status" value="1"/>
</dbReference>
<keyword evidence="4" id="KW-0808">Transferase</keyword>
<dbReference type="RefSeq" id="WP_106011715.1">
    <property type="nucleotide sequence ID" value="NZ_CP027226.1"/>
</dbReference>
<evidence type="ECO:0000259" key="6">
    <source>
        <dbReference type="Pfam" id="PF06925"/>
    </source>
</evidence>
<evidence type="ECO:0000256" key="1">
    <source>
        <dbReference type="ARBA" id="ARBA00004370"/>
    </source>
</evidence>
<dbReference type="Proteomes" id="UP000237947">
    <property type="component" value="Chromosome"/>
</dbReference>
<dbReference type="EMBL" id="CP027226">
    <property type="protein sequence ID" value="AVM41727.1"/>
    <property type="molecule type" value="Genomic_DNA"/>
</dbReference>
<accession>A0A2S0KL32</accession>
<dbReference type="OrthoDB" id="9815663at2"/>
<name>A0A2S0KL32_9FIRM</name>
<dbReference type="Pfam" id="PF06925">
    <property type="entry name" value="MGDG_synth"/>
    <property type="match status" value="1"/>
</dbReference>